<dbReference type="Gene3D" id="3.10.100.10">
    <property type="entry name" value="Mannose-Binding Protein A, subunit A"/>
    <property type="match status" value="2"/>
</dbReference>
<dbReference type="SUPFAM" id="SSF56436">
    <property type="entry name" value="C-type lectin-like"/>
    <property type="match status" value="2"/>
</dbReference>
<dbReference type="PANTHER" id="PTHR45784">
    <property type="entry name" value="C-TYPE LECTIN DOMAIN FAMILY 20 MEMBER A-RELATED"/>
    <property type="match status" value="1"/>
</dbReference>
<feature type="domain" description="C-type lectin" evidence="2">
    <location>
        <begin position="61"/>
        <end position="179"/>
    </location>
</feature>
<evidence type="ECO:0000259" key="2">
    <source>
        <dbReference type="PROSITE" id="PS50041"/>
    </source>
</evidence>
<reference evidence="3" key="2">
    <citation type="submission" date="2025-09" db="UniProtKB">
        <authorList>
            <consortium name="Ensembl"/>
        </authorList>
    </citation>
    <scope>IDENTIFICATION</scope>
</reference>
<dbReference type="InterPro" id="IPR001304">
    <property type="entry name" value="C-type_lectin-like"/>
</dbReference>
<evidence type="ECO:0000313" key="4">
    <source>
        <dbReference type="Proteomes" id="UP000694383"/>
    </source>
</evidence>
<dbReference type="AlphaFoldDB" id="A0A8C7ZJ04"/>
<proteinExistence type="predicted"/>
<keyword evidence="1" id="KW-1015">Disulfide bond</keyword>
<organism evidence="3 4">
    <name type="scientific">Oryzias sinensis</name>
    <name type="common">Chinese medaka</name>
    <dbReference type="NCBI Taxonomy" id="183150"/>
    <lineage>
        <taxon>Eukaryota</taxon>
        <taxon>Metazoa</taxon>
        <taxon>Chordata</taxon>
        <taxon>Craniata</taxon>
        <taxon>Vertebrata</taxon>
        <taxon>Euteleostomi</taxon>
        <taxon>Actinopterygii</taxon>
        <taxon>Neopterygii</taxon>
        <taxon>Teleostei</taxon>
        <taxon>Neoteleostei</taxon>
        <taxon>Acanthomorphata</taxon>
        <taxon>Ovalentaria</taxon>
        <taxon>Atherinomorphae</taxon>
        <taxon>Beloniformes</taxon>
        <taxon>Adrianichthyidae</taxon>
        <taxon>Oryziinae</taxon>
        <taxon>Oryzias</taxon>
    </lineage>
</organism>
<dbReference type="InterPro" id="IPR018378">
    <property type="entry name" value="C-type_lectin_CS"/>
</dbReference>
<dbReference type="InterPro" id="IPR016187">
    <property type="entry name" value="CTDL_fold"/>
</dbReference>
<sequence length="231" mass="25805">MSDSKFYGEGEANFSNWLSGQPDNSGLSDCCTMMSARGGWDDVSCDQSLDAVCFDLLLTISDKPCFLFSGLSAAFVYIDKSMTWSEAQIYCREHYSDLASVRNMKDNEEITKLILNRRNVWIGLFRDSWKWSDGSSLSFKYWSRSEPNGPTENCAAGSTSGSGTWTDMSCSHKFAFICYSKSRFKRLLTFIIMMKDTIEIGAAHAIGHLLSRKTQKPAVLVLVNPCTTACD</sequence>
<evidence type="ECO:0000313" key="3">
    <source>
        <dbReference type="Ensembl" id="ENSOSIP00000041435.1"/>
    </source>
</evidence>
<accession>A0A8C7ZJ04</accession>
<evidence type="ECO:0000256" key="1">
    <source>
        <dbReference type="ARBA" id="ARBA00023157"/>
    </source>
</evidence>
<dbReference type="Ensembl" id="ENSOSIT00000043638.1">
    <property type="protein sequence ID" value="ENSOSIP00000041435.1"/>
    <property type="gene ID" value="ENSOSIG00000020117.1"/>
</dbReference>
<dbReference type="PANTHER" id="PTHR45784:SF3">
    <property type="entry name" value="C-TYPE LECTIN DOMAIN FAMILY 4 MEMBER K-LIKE-RELATED"/>
    <property type="match status" value="1"/>
</dbReference>
<dbReference type="Proteomes" id="UP000694383">
    <property type="component" value="Unplaced"/>
</dbReference>
<dbReference type="SMART" id="SM00034">
    <property type="entry name" value="CLECT"/>
    <property type="match status" value="1"/>
</dbReference>
<name>A0A8C7ZJ04_9TELE</name>
<dbReference type="PROSITE" id="PS50041">
    <property type="entry name" value="C_TYPE_LECTIN_2"/>
    <property type="match status" value="2"/>
</dbReference>
<keyword evidence="4" id="KW-1185">Reference proteome</keyword>
<dbReference type="CDD" id="cd03602">
    <property type="entry name" value="CLECT_1"/>
    <property type="match status" value="1"/>
</dbReference>
<feature type="domain" description="C-type lectin" evidence="2">
    <location>
        <begin position="8"/>
        <end position="54"/>
    </location>
</feature>
<dbReference type="GeneTree" id="ENSGT01100000263473"/>
<dbReference type="Pfam" id="PF00059">
    <property type="entry name" value="Lectin_C"/>
    <property type="match status" value="1"/>
</dbReference>
<dbReference type="InterPro" id="IPR016186">
    <property type="entry name" value="C-type_lectin-like/link_sf"/>
</dbReference>
<dbReference type="PROSITE" id="PS00615">
    <property type="entry name" value="C_TYPE_LECTIN_1"/>
    <property type="match status" value="1"/>
</dbReference>
<reference evidence="3" key="1">
    <citation type="submission" date="2025-08" db="UniProtKB">
        <authorList>
            <consortium name="Ensembl"/>
        </authorList>
    </citation>
    <scope>IDENTIFICATION</scope>
</reference>
<protein>
    <recommendedName>
        <fullName evidence="2">C-type lectin domain-containing protein</fullName>
    </recommendedName>
</protein>